<dbReference type="Proteomes" id="UP000620124">
    <property type="component" value="Unassembled WGS sequence"/>
</dbReference>
<accession>A0A8H7CTX3</accession>
<dbReference type="EMBL" id="JACAZI010000010">
    <property type="protein sequence ID" value="KAF7350110.1"/>
    <property type="molecule type" value="Genomic_DNA"/>
</dbReference>
<evidence type="ECO:0000313" key="2">
    <source>
        <dbReference type="EMBL" id="KAF7350110.1"/>
    </source>
</evidence>
<proteinExistence type="predicted"/>
<organism evidence="2 3">
    <name type="scientific">Mycena venus</name>
    <dbReference type="NCBI Taxonomy" id="2733690"/>
    <lineage>
        <taxon>Eukaryota</taxon>
        <taxon>Fungi</taxon>
        <taxon>Dikarya</taxon>
        <taxon>Basidiomycota</taxon>
        <taxon>Agaricomycotina</taxon>
        <taxon>Agaricomycetes</taxon>
        <taxon>Agaricomycetidae</taxon>
        <taxon>Agaricales</taxon>
        <taxon>Marasmiineae</taxon>
        <taxon>Mycenaceae</taxon>
        <taxon>Mycena</taxon>
    </lineage>
</organism>
<keyword evidence="3" id="KW-1185">Reference proteome</keyword>
<evidence type="ECO:0000256" key="1">
    <source>
        <dbReference type="SAM" id="MobiDB-lite"/>
    </source>
</evidence>
<dbReference type="AlphaFoldDB" id="A0A8H7CTX3"/>
<sequence>MASSTPRPPSGGFPIPQMVESVWRNTTEASRVALRAEKGPKIWTRTYRGSARDDLQAVAAKIVAAARKMSDSPAPYHYLLVDGDEAAMSFLTATSLCATPDVQFFAEPFDIPLPSYIGTLEGFACQDSPDSNTAIATAISRQLMAHQHLVDYLVQHAKLHHGQSAADLAAEVLNSVTVYSLRMARNKTTFYTVWNLYVNPPDMSLDLWMGWCAMVRNLTFEIHRFGRGRIRTGDAQFKCTGCKSNDHPTGLCSIPAIPGWFGVSLATVAADDKTFSDLDNGYHPPPSSPAPSSSKGRGRGAYRRNDNTRSGRSGTGGRRPY</sequence>
<protein>
    <submittedName>
        <fullName evidence="2">Uncharacterized protein</fullName>
    </submittedName>
</protein>
<dbReference type="OrthoDB" id="2970403at2759"/>
<feature type="region of interest" description="Disordered" evidence="1">
    <location>
        <begin position="276"/>
        <end position="321"/>
    </location>
</feature>
<comment type="caution">
    <text evidence="2">The sequence shown here is derived from an EMBL/GenBank/DDBJ whole genome shotgun (WGS) entry which is preliminary data.</text>
</comment>
<reference evidence="2" key="1">
    <citation type="submission" date="2020-05" db="EMBL/GenBank/DDBJ databases">
        <title>Mycena genomes resolve the evolution of fungal bioluminescence.</title>
        <authorList>
            <person name="Tsai I.J."/>
        </authorList>
    </citation>
    <scope>NUCLEOTIDE SEQUENCE</scope>
    <source>
        <strain evidence="2">CCC161011</strain>
    </source>
</reference>
<evidence type="ECO:0000313" key="3">
    <source>
        <dbReference type="Proteomes" id="UP000620124"/>
    </source>
</evidence>
<gene>
    <name evidence="2" type="ORF">MVEN_01313100</name>
</gene>
<name>A0A8H7CTX3_9AGAR</name>